<sequence length="429" mass="47871">MPYAVIRVAKIKTQAHALAATGHNYRQEQHPHSIGNADRSAPHPNREYVNHEQKDYWSLLEARIQEAGVKRVRHDSVRGMEVILTGSPEGFVRDQDGRAADYSKSKWAQDNLNFLREKFGAKNVVAFTLHQDEKTPHIHAVLAPITEKNTLSADQLFNPKSLRQLQTDYAQAMAPHGMERGVEHSQAKHDPMQRLYGLEAQHARRVADLARPAAPAPAFQLSDPPLLGRDEWKAAEEVRINAELARQAEAARAQLAEVAKLAQANTAAAEQVRVLQKQLSTSEGLKQGHFTGLQEATQQKEIGDQTFDKMAVRYAQGEDLAEFREFGATVREQERAELTRVIEQTLSKPVRSGEDFQAKLQAAGYQLQRDEQGKGGVLTHEQTGARFKTEEIRPNGEGLRSQVEAAIERTKQQDLTKSRGQSRGGGISR</sequence>
<dbReference type="Proteomes" id="UP000183947">
    <property type="component" value="Unassembled WGS sequence"/>
</dbReference>
<dbReference type="NCBIfam" id="NF041497">
    <property type="entry name" value="MobV"/>
    <property type="match status" value="1"/>
</dbReference>
<dbReference type="EMBL" id="FRAS01000057">
    <property type="protein sequence ID" value="SHM31364.1"/>
    <property type="molecule type" value="Genomic_DNA"/>
</dbReference>
<name>A0A1M7HSA2_9BACT</name>
<gene>
    <name evidence="2" type="ORF">SAMN02746009_04275</name>
</gene>
<dbReference type="InterPro" id="IPR001668">
    <property type="entry name" value="Mob_Pre"/>
</dbReference>
<feature type="compositionally biased region" description="Basic and acidic residues" evidence="1">
    <location>
        <begin position="406"/>
        <end position="417"/>
    </location>
</feature>
<evidence type="ECO:0000256" key="1">
    <source>
        <dbReference type="SAM" id="MobiDB-lite"/>
    </source>
</evidence>
<dbReference type="AlphaFoldDB" id="A0A1M7HSA2"/>
<dbReference type="GO" id="GO:0006310">
    <property type="term" value="P:DNA recombination"/>
    <property type="evidence" value="ECO:0007669"/>
    <property type="project" value="InterPro"/>
</dbReference>
<dbReference type="CDD" id="cd17242">
    <property type="entry name" value="MobM_relaxase"/>
    <property type="match status" value="1"/>
</dbReference>
<evidence type="ECO:0000313" key="3">
    <source>
        <dbReference type="Proteomes" id="UP000183947"/>
    </source>
</evidence>
<reference evidence="3" key="1">
    <citation type="submission" date="2016-11" db="EMBL/GenBank/DDBJ databases">
        <authorList>
            <person name="Varghese N."/>
            <person name="Submissions S."/>
        </authorList>
    </citation>
    <scope>NUCLEOTIDE SEQUENCE [LARGE SCALE GENOMIC DNA]</scope>
    <source>
        <strain evidence="3">DSM 18569</strain>
    </source>
</reference>
<dbReference type="STRING" id="1121959.SAMN02746009_04275"/>
<dbReference type="GO" id="GO:0003677">
    <property type="term" value="F:DNA binding"/>
    <property type="evidence" value="ECO:0007669"/>
    <property type="project" value="InterPro"/>
</dbReference>
<dbReference type="Gene3D" id="3.30.930.30">
    <property type="match status" value="1"/>
</dbReference>
<organism evidence="2 3">
    <name type="scientific">Hymenobacter psychrotolerans DSM 18569</name>
    <dbReference type="NCBI Taxonomy" id="1121959"/>
    <lineage>
        <taxon>Bacteria</taxon>
        <taxon>Pseudomonadati</taxon>
        <taxon>Bacteroidota</taxon>
        <taxon>Cytophagia</taxon>
        <taxon>Cytophagales</taxon>
        <taxon>Hymenobacteraceae</taxon>
        <taxon>Hymenobacter</taxon>
    </lineage>
</organism>
<keyword evidence="3" id="KW-1185">Reference proteome</keyword>
<proteinExistence type="predicted"/>
<dbReference type="Pfam" id="PF01076">
    <property type="entry name" value="Mob_Pre"/>
    <property type="match status" value="1"/>
</dbReference>
<dbReference type="RefSeq" id="WP_073289241.1">
    <property type="nucleotide sequence ID" value="NZ_FRAS01000057.1"/>
</dbReference>
<accession>A0A1M7HSA2</accession>
<protein>
    <submittedName>
        <fullName evidence="2">Plasmid recombination enzyme</fullName>
    </submittedName>
</protein>
<feature type="region of interest" description="Disordered" evidence="1">
    <location>
        <begin position="372"/>
        <end position="429"/>
    </location>
</feature>
<evidence type="ECO:0000313" key="2">
    <source>
        <dbReference type="EMBL" id="SHM31364.1"/>
    </source>
</evidence>